<evidence type="ECO:0000313" key="3">
    <source>
        <dbReference type="Proteomes" id="UP000275663"/>
    </source>
</evidence>
<dbReference type="Pfam" id="PF12779">
    <property type="entry name" value="WXXGXW"/>
    <property type="match status" value="2"/>
</dbReference>
<dbReference type="InterPro" id="IPR024447">
    <property type="entry name" value="YXWGXW_rpt"/>
</dbReference>
<dbReference type="EMBL" id="CP034464">
    <property type="protein sequence ID" value="AZP11896.1"/>
    <property type="molecule type" value="Genomic_DNA"/>
</dbReference>
<feature type="chain" id="PRO_5019383179" description="YXWGXW repeat-containing protein" evidence="1">
    <location>
        <begin position="24"/>
        <end position="113"/>
    </location>
</feature>
<reference evidence="2 3" key="1">
    <citation type="journal article" date="2011" name="Int. J. Syst. Evol. Microbiol.">
        <title>Description of Undibacterium oligocarboniphilum sp. nov., isolated from purified water, and Undibacterium pigrum strain CCUG 49012 as the type strain of Undibacterium parvum sp. nov., and emended descriptions of the genus Undibacterium and the species Undibacterium pigrum.</title>
        <authorList>
            <person name="Eder W."/>
            <person name="Wanner G."/>
            <person name="Ludwig W."/>
            <person name="Busse H.J."/>
            <person name="Ziemke-Kageler F."/>
            <person name="Lang E."/>
        </authorList>
    </citation>
    <scope>NUCLEOTIDE SEQUENCE [LARGE SCALE GENOMIC DNA]</scope>
    <source>
        <strain evidence="2 3">DSM 23061</strain>
    </source>
</reference>
<evidence type="ECO:0000313" key="2">
    <source>
        <dbReference type="EMBL" id="AZP11896.1"/>
    </source>
</evidence>
<organism evidence="2 3">
    <name type="scientific">Undibacterium parvum</name>
    <dbReference type="NCBI Taxonomy" id="401471"/>
    <lineage>
        <taxon>Bacteria</taxon>
        <taxon>Pseudomonadati</taxon>
        <taxon>Pseudomonadota</taxon>
        <taxon>Betaproteobacteria</taxon>
        <taxon>Burkholderiales</taxon>
        <taxon>Oxalobacteraceae</taxon>
        <taxon>Undibacterium</taxon>
    </lineage>
</organism>
<keyword evidence="1" id="KW-0732">Signal</keyword>
<proteinExistence type="predicted"/>
<dbReference type="PROSITE" id="PS51257">
    <property type="entry name" value="PROKAR_LIPOPROTEIN"/>
    <property type="match status" value="1"/>
</dbReference>
<dbReference type="AlphaFoldDB" id="A0A3S9HIG6"/>
<accession>A0A3S9HIG6</accession>
<dbReference type="KEGG" id="upv:EJN92_07705"/>
<evidence type="ECO:0008006" key="4">
    <source>
        <dbReference type="Google" id="ProtNLM"/>
    </source>
</evidence>
<evidence type="ECO:0000256" key="1">
    <source>
        <dbReference type="SAM" id="SignalP"/>
    </source>
</evidence>
<sequence length="113" mass="13118">MQKVSKLTAGLALLALVSGCTVVAPRPAYHDRYSQNYSYVQVAPPAPQIEVIGVAPYSGHVWLGGAWYWESGRHIWHPGHWEAPRHGYIWVPHQWDHDGHSWRFREGYWDRHH</sequence>
<gene>
    <name evidence="2" type="ORF">EJN92_07705</name>
</gene>
<dbReference type="RefSeq" id="WP_126127278.1">
    <property type="nucleotide sequence ID" value="NZ_CP034464.1"/>
</dbReference>
<protein>
    <recommendedName>
        <fullName evidence="4">YXWGXW repeat-containing protein</fullName>
    </recommendedName>
</protein>
<feature type="signal peptide" evidence="1">
    <location>
        <begin position="1"/>
        <end position="23"/>
    </location>
</feature>
<keyword evidence="3" id="KW-1185">Reference proteome</keyword>
<dbReference type="OrthoDB" id="121499at2"/>
<name>A0A3S9HIG6_9BURK</name>
<dbReference type="Proteomes" id="UP000275663">
    <property type="component" value="Chromosome"/>
</dbReference>